<sequence length="148" mass="16539">MCSGRSGSTHRLLAIPAGPEPPNRGFSRFSPKSAKILTEKGKRLQLNGQKNNSDAHEQNPVRENGKFALVLGNFEIGRIRNHRRKIAKSSPIPTVLTLVKPRSTTAKHRWCPEPSPASIPALTAASRGENRRPQRRRRRSRRSRQPVG</sequence>
<keyword evidence="3" id="KW-1185">Reference proteome</keyword>
<dbReference type="AlphaFoldDB" id="A0A2I0HLR4"/>
<comment type="caution">
    <text evidence="2">The sequence shown here is derived from an EMBL/GenBank/DDBJ whole genome shotgun (WGS) entry which is preliminary data.</text>
</comment>
<protein>
    <submittedName>
        <fullName evidence="2">Uncharacterized protein</fullName>
    </submittedName>
</protein>
<dbReference type="EMBL" id="PGOL01007537">
    <property type="protein sequence ID" value="PKI32523.1"/>
    <property type="molecule type" value="Genomic_DNA"/>
</dbReference>
<organism evidence="2 3">
    <name type="scientific">Punica granatum</name>
    <name type="common">Pomegranate</name>
    <dbReference type="NCBI Taxonomy" id="22663"/>
    <lineage>
        <taxon>Eukaryota</taxon>
        <taxon>Viridiplantae</taxon>
        <taxon>Streptophyta</taxon>
        <taxon>Embryophyta</taxon>
        <taxon>Tracheophyta</taxon>
        <taxon>Spermatophyta</taxon>
        <taxon>Magnoliopsida</taxon>
        <taxon>eudicotyledons</taxon>
        <taxon>Gunneridae</taxon>
        <taxon>Pentapetalae</taxon>
        <taxon>rosids</taxon>
        <taxon>malvids</taxon>
        <taxon>Myrtales</taxon>
        <taxon>Lythraceae</taxon>
        <taxon>Punica</taxon>
    </lineage>
</organism>
<proteinExistence type="predicted"/>
<evidence type="ECO:0000313" key="3">
    <source>
        <dbReference type="Proteomes" id="UP000233551"/>
    </source>
</evidence>
<name>A0A2I0HLR4_PUNGR</name>
<feature type="region of interest" description="Disordered" evidence="1">
    <location>
        <begin position="42"/>
        <end position="64"/>
    </location>
</feature>
<feature type="compositionally biased region" description="Basic residues" evidence="1">
    <location>
        <begin position="133"/>
        <end position="148"/>
    </location>
</feature>
<evidence type="ECO:0000256" key="1">
    <source>
        <dbReference type="SAM" id="MobiDB-lite"/>
    </source>
</evidence>
<feature type="region of interest" description="Disordered" evidence="1">
    <location>
        <begin position="1"/>
        <end position="29"/>
    </location>
</feature>
<gene>
    <name evidence="2" type="ORF">CRG98_047087</name>
</gene>
<reference evidence="2 3" key="1">
    <citation type="submission" date="2017-11" db="EMBL/GenBank/DDBJ databases">
        <title>De-novo sequencing of pomegranate (Punica granatum L.) genome.</title>
        <authorList>
            <person name="Akparov Z."/>
            <person name="Amiraslanov A."/>
            <person name="Hajiyeva S."/>
            <person name="Abbasov M."/>
            <person name="Kaur K."/>
            <person name="Hamwieh A."/>
            <person name="Solovyev V."/>
            <person name="Salamov A."/>
            <person name="Braich B."/>
            <person name="Kosarev P."/>
            <person name="Mahmoud A."/>
            <person name="Hajiyev E."/>
            <person name="Babayeva S."/>
            <person name="Izzatullayeva V."/>
            <person name="Mammadov A."/>
            <person name="Mammadov A."/>
            <person name="Sharifova S."/>
            <person name="Ojaghi J."/>
            <person name="Eynullazada K."/>
            <person name="Bayramov B."/>
            <person name="Abdulazimova A."/>
            <person name="Shahmuradov I."/>
        </authorList>
    </citation>
    <scope>NUCLEOTIDE SEQUENCE [LARGE SCALE GENOMIC DNA]</scope>
    <source>
        <strain evidence="3">cv. AG2017</strain>
        <tissue evidence="2">Leaf</tissue>
    </source>
</reference>
<accession>A0A2I0HLR4</accession>
<evidence type="ECO:0000313" key="2">
    <source>
        <dbReference type="EMBL" id="PKI32523.1"/>
    </source>
</evidence>
<dbReference type="Proteomes" id="UP000233551">
    <property type="component" value="Unassembled WGS sequence"/>
</dbReference>
<feature type="compositionally biased region" description="Basic and acidic residues" evidence="1">
    <location>
        <begin position="53"/>
        <end position="64"/>
    </location>
</feature>
<feature type="region of interest" description="Disordered" evidence="1">
    <location>
        <begin position="99"/>
        <end position="148"/>
    </location>
</feature>